<evidence type="ECO:0000256" key="1">
    <source>
        <dbReference type="SAM" id="MobiDB-lite"/>
    </source>
</evidence>
<name>A0A4P7BDQ7_9BURK</name>
<dbReference type="Proteomes" id="UP000294359">
    <property type="component" value="Chromosome"/>
</dbReference>
<evidence type="ECO:0000313" key="4">
    <source>
        <dbReference type="Proteomes" id="UP000294359"/>
    </source>
</evidence>
<reference evidence="3 4" key="2">
    <citation type="submission" date="2019-03" db="EMBL/GenBank/DDBJ databases">
        <title>Draft Genome Sequences of Six Type Strains of the Genus Massilia.</title>
        <authorList>
            <person name="Miess H."/>
            <person name="Frediansyhah A."/>
            <person name="Gross H."/>
        </authorList>
    </citation>
    <scope>NUCLEOTIDE SEQUENCE [LARGE SCALE GENOMIC DNA]</scope>
    <source>
        <strain evidence="3 4">DSM 17505</strain>
    </source>
</reference>
<keyword evidence="4" id="KW-1185">Reference proteome</keyword>
<dbReference type="Proteomes" id="UP000619512">
    <property type="component" value="Unassembled WGS sequence"/>
</dbReference>
<evidence type="ECO:0000313" key="2">
    <source>
        <dbReference type="EMBL" id="GGY76245.1"/>
    </source>
</evidence>
<gene>
    <name evidence="3" type="ORF">E1742_09140</name>
    <name evidence="2" type="ORF">GCM10007388_06100</name>
</gene>
<dbReference type="EMBL" id="CP038026">
    <property type="protein sequence ID" value="QBQ36303.1"/>
    <property type="molecule type" value="Genomic_DNA"/>
</dbReference>
<dbReference type="RefSeq" id="WP_134384587.1">
    <property type="nucleotide sequence ID" value="NZ_BMWW01000001.1"/>
</dbReference>
<proteinExistence type="predicted"/>
<accession>A0A4P7BDQ7</accession>
<reference evidence="2" key="1">
    <citation type="journal article" date="2014" name="Int. J. Syst. Evol. Microbiol.">
        <title>Complete genome sequence of Corynebacterium casei LMG S-19264T (=DSM 44701T), isolated from a smear-ripened cheese.</title>
        <authorList>
            <consortium name="US DOE Joint Genome Institute (JGI-PGF)"/>
            <person name="Walter F."/>
            <person name="Albersmeier A."/>
            <person name="Kalinowski J."/>
            <person name="Ruckert C."/>
        </authorList>
    </citation>
    <scope>NUCLEOTIDE SEQUENCE</scope>
    <source>
        <strain evidence="2">KCTC 12344</strain>
    </source>
</reference>
<reference evidence="2" key="3">
    <citation type="submission" date="2022-12" db="EMBL/GenBank/DDBJ databases">
        <authorList>
            <person name="Sun Q."/>
            <person name="Kim S."/>
        </authorList>
    </citation>
    <scope>NUCLEOTIDE SEQUENCE</scope>
    <source>
        <strain evidence="2">KCTC 12344</strain>
    </source>
</reference>
<sequence>MTAIPTLTGLRPRTPYTPTRREATAIGSTAAPSAIVHLSAEGSAAASQAAGQAGTAQKSPSVRFRDVGAAMLEGLKGGAKVGGNVQPVPKDATHGFTLSVATARGTKVDLSLAARGDDLVTHISADAELGGDERAALAALAGGFQDMIDGMTLDTPKIRLGALAQLDTTVLQSIDLHAAVTLPTTPPATQTLGFHIDARQRSMQADGPAGKVDVTVKTSVPESLGTSRQQARAIDGYLKQFDQAAARGHADAGLVTMFKDAFADLSRTASRDGPRQPGGTASEQGALPGLRPLAREDKSVLTGLADFSARISQTPRYNNPVHRDEVDSFEYEVSQQTRTDGKLYADRSLGQVQQSRLKAQFHAPLREGMPLAFDFSAQTQNYQYHQVDDMARSSVDLAYRNGRLRSASMEQTASQSERIREYVLGRVVSDETRPAEQRLVRDLLAALSPYQSDRDGGTHDASSAASEARRLASLDALGENFLLLGNATDLSMRAGRFQPVP</sequence>
<feature type="region of interest" description="Disordered" evidence="1">
    <location>
        <begin position="268"/>
        <end position="291"/>
    </location>
</feature>
<dbReference type="EMBL" id="BMWW01000001">
    <property type="protein sequence ID" value="GGY76245.1"/>
    <property type="molecule type" value="Genomic_DNA"/>
</dbReference>
<evidence type="ECO:0000313" key="5">
    <source>
        <dbReference type="Proteomes" id="UP000619512"/>
    </source>
</evidence>
<evidence type="ECO:0008006" key="6">
    <source>
        <dbReference type="Google" id="ProtNLM"/>
    </source>
</evidence>
<dbReference type="OrthoDB" id="5941093at2"/>
<protein>
    <recommendedName>
        <fullName evidence="6">Lactate dehydrogenase</fullName>
    </recommendedName>
</protein>
<dbReference type="AlphaFoldDB" id="A0A4P7BDQ7"/>
<organism evidence="2 5">
    <name type="scientific">Pseudoduganella plicata</name>
    <dbReference type="NCBI Taxonomy" id="321984"/>
    <lineage>
        <taxon>Bacteria</taxon>
        <taxon>Pseudomonadati</taxon>
        <taxon>Pseudomonadota</taxon>
        <taxon>Betaproteobacteria</taxon>
        <taxon>Burkholderiales</taxon>
        <taxon>Oxalobacteraceae</taxon>
        <taxon>Telluria group</taxon>
        <taxon>Pseudoduganella</taxon>
    </lineage>
</organism>
<evidence type="ECO:0000313" key="3">
    <source>
        <dbReference type="EMBL" id="QBQ36303.1"/>
    </source>
</evidence>